<organism evidence="3">
    <name type="scientific">Gongylonema pulchrum</name>
    <dbReference type="NCBI Taxonomy" id="637853"/>
    <lineage>
        <taxon>Eukaryota</taxon>
        <taxon>Metazoa</taxon>
        <taxon>Ecdysozoa</taxon>
        <taxon>Nematoda</taxon>
        <taxon>Chromadorea</taxon>
        <taxon>Rhabditida</taxon>
        <taxon>Spirurina</taxon>
        <taxon>Spiruromorpha</taxon>
        <taxon>Spiruroidea</taxon>
        <taxon>Gongylonematidae</taxon>
        <taxon>Gongylonema</taxon>
    </lineage>
</organism>
<dbReference type="PANTHER" id="PTHR43977">
    <property type="entry name" value="STRUCTURAL MAINTENANCE OF CHROMOSOMES PROTEIN 3"/>
    <property type="match status" value="1"/>
</dbReference>
<dbReference type="AlphaFoldDB" id="A0A183EA87"/>
<feature type="coiled-coil region" evidence="1">
    <location>
        <begin position="95"/>
        <end position="150"/>
    </location>
</feature>
<proteinExistence type="predicted"/>
<evidence type="ECO:0000259" key="2">
    <source>
        <dbReference type="Pfam" id="PF06470"/>
    </source>
</evidence>
<dbReference type="GO" id="GO:0005524">
    <property type="term" value="F:ATP binding"/>
    <property type="evidence" value="ECO:0007669"/>
    <property type="project" value="InterPro"/>
</dbReference>
<keyword evidence="1" id="KW-0175">Coiled coil</keyword>
<dbReference type="InterPro" id="IPR010935">
    <property type="entry name" value="SMC_hinge"/>
</dbReference>
<accession>A0A183EA87</accession>
<protein>
    <submittedName>
        <fullName evidence="3">SMC hinge domain-containing protein</fullName>
    </submittedName>
</protein>
<dbReference type="InterPro" id="IPR036277">
    <property type="entry name" value="SMC_hinge_sf"/>
</dbReference>
<dbReference type="SUPFAM" id="SSF75553">
    <property type="entry name" value="Smc hinge domain"/>
    <property type="match status" value="1"/>
</dbReference>
<dbReference type="Gene3D" id="1.20.1060.20">
    <property type="match status" value="1"/>
</dbReference>
<dbReference type="Gene3D" id="3.30.70.1620">
    <property type="match status" value="1"/>
</dbReference>
<evidence type="ECO:0000256" key="1">
    <source>
        <dbReference type="SAM" id="Coils"/>
    </source>
</evidence>
<dbReference type="Pfam" id="PF06470">
    <property type="entry name" value="SMC_hinge"/>
    <property type="match status" value="1"/>
</dbReference>
<dbReference type="WBParaSite" id="GPUH_0001790301-mRNA-1">
    <property type="protein sequence ID" value="GPUH_0001790301-mRNA-1"/>
    <property type="gene ID" value="GPUH_0001790301"/>
</dbReference>
<sequence length="269" mass="31010">LMGEINFFPINRVVAKPRRELGTEAARLLLDGLYFDPKYEVVFRHIFGNVAVVRSMQAGNRLAKIEGFDCVTFEGDQISRRGEMTGGFLDMKRSRLELYNAVQRMRQQLAELEAVVEKASCVSNEKAANVEKLRLECDVLDREILTLKDKHRTASEKKRFLSQQLQQSMKNREPKIAQCVYLKNRIREVEATAESLNKQIGTPLMSQLSEEEKQMLNQLQENIGEKKLRLDSVNRSRVELESTKLRLENQLTTNLHRKRENLQSVSCPA</sequence>
<feature type="domain" description="SMC hinge" evidence="2">
    <location>
        <begin position="3"/>
        <end position="63"/>
    </location>
</feature>
<dbReference type="GO" id="GO:0005694">
    <property type="term" value="C:chromosome"/>
    <property type="evidence" value="ECO:0007669"/>
    <property type="project" value="InterPro"/>
</dbReference>
<name>A0A183EA87_9BILA</name>
<evidence type="ECO:0000313" key="3">
    <source>
        <dbReference type="WBParaSite" id="GPUH_0001790301-mRNA-1"/>
    </source>
</evidence>
<feature type="coiled-coil region" evidence="1">
    <location>
        <begin position="179"/>
        <end position="250"/>
    </location>
</feature>
<dbReference type="GO" id="GO:0051276">
    <property type="term" value="P:chromosome organization"/>
    <property type="evidence" value="ECO:0007669"/>
    <property type="project" value="InterPro"/>
</dbReference>
<reference evidence="3" key="1">
    <citation type="submission" date="2016-06" db="UniProtKB">
        <authorList>
            <consortium name="WormBaseParasite"/>
        </authorList>
    </citation>
    <scope>IDENTIFICATION</scope>
</reference>